<evidence type="ECO:0000259" key="13">
    <source>
        <dbReference type="PROSITE" id="PS51434"/>
    </source>
</evidence>
<dbReference type="SUPFAM" id="SSF82215">
    <property type="entry name" value="C-terminal autoproteolytic domain of nucleoporin nup98"/>
    <property type="match status" value="1"/>
</dbReference>
<evidence type="ECO:0000313" key="14">
    <source>
        <dbReference type="EMBL" id="CAF0759641.1"/>
    </source>
</evidence>
<dbReference type="GO" id="GO:0017056">
    <property type="term" value="F:structural constituent of nuclear pore"/>
    <property type="evidence" value="ECO:0007669"/>
    <property type="project" value="InterPro"/>
</dbReference>
<dbReference type="OrthoDB" id="3797628at2759"/>
<dbReference type="FunFam" id="1.10.10.2360:FF:000001">
    <property type="entry name" value="Nuclear pore complex protein Nup98-Nup96"/>
    <property type="match status" value="1"/>
</dbReference>
<dbReference type="GO" id="GO:0007165">
    <property type="term" value="P:signal transduction"/>
    <property type="evidence" value="ECO:0007669"/>
    <property type="project" value="InterPro"/>
</dbReference>
<dbReference type="GO" id="GO:0000159">
    <property type="term" value="C:protein phosphatase type 2A complex"/>
    <property type="evidence" value="ECO:0007669"/>
    <property type="project" value="InterPro"/>
</dbReference>
<dbReference type="InterPro" id="IPR011989">
    <property type="entry name" value="ARM-like"/>
</dbReference>
<feature type="region of interest" description="Disordered" evidence="12">
    <location>
        <begin position="243"/>
        <end position="265"/>
    </location>
</feature>
<keyword evidence="9" id="KW-0811">Translocation</keyword>
<dbReference type="PANTHER" id="PTHR10257">
    <property type="entry name" value="SERINE/THREONINE PROTEIN PHOSPHATASE 2A PP2A REGULATORY SUBUNIT B"/>
    <property type="match status" value="1"/>
</dbReference>
<accession>A0A813PVP4</accession>
<evidence type="ECO:0000256" key="7">
    <source>
        <dbReference type="ARBA" id="ARBA00022816"/>
    </source>
</evidence>
<dbReference type="Gene3D" id="1.10.10.2360">
    <property type="match status" value="1"/>
</dbReference>
<dbReference type="SUPFAM" id="SSF48371">
    <property type="entry name" value="ARM repeat"/>
    <property type="match status" value="1"/>
</dbReference>
<comment type="similarity">
    <text evidence="4">Belongs to the phosphatase 2A regulatory subunit B56 family.</text>
</comment>
<dbReference type="EMBL" id="CAJNOJ010000006">
    <property type="protein sequence ID" value="CAF0759641.1"/>
    <property type="molecule type" value="Genomic_DNA"/>
</dbReference>
<reference evidence="14" key="1">
    <citation type="submission" date="2021-02" db="EMBL/GenBank/DDBJ databases">
        <authorList>
            <person name="Nowell W R."/>
        </authorList>
    </citation>
    <scope>NUCLEOTIDE SEQUENCE</scope>
</reference>
<evidence type="ECO:0000256" key="1">
    <source>
        <dbReference type="ARBA" id="ARBA00004567"/>
    </source>
</evidence>
<evidence type="ECO:0000256" key="5">
    <source>
        <dbReference type="ARBA" id="ARBA00013472"/>
    </source>
</evidence>
<dbReference type="InterPro" id="IPR002554">
    <property type="entry name" value="PP2A_B56"/>
</dbReference>
<protein>
    <recommendedName>
        <fullName evidence="5">Nuclear pore complex protein Nup98-Nup96</fullName>
    </recommendedName>
</protein>
<evidence type="ECO:0000256" key="9">
    <source>
        <dbReference type="ARBA" id="ARBA00023010"/>
    </source>
</evidence>
<dbReference type="Pfam" id="PF04096">
    <property type="entry name" value="Nucleoporin2"/>
    <property type="match status" value="1"/>
</dbReference>
<evidence type="ECO:0000256" key="8">
    <source>
        <dbReference type="ARBA" id="ARBA00022927"/>
    </source>
</evidence>
<name>A0A813PVP4_ADIRI</name>
<comment type="caution">
    <text evidence="14">The sequence shown here is derived from an EMBL/GenBank/DDBJ whole genome shotgun (WGS) entry which is preliminary data.</text>
</comment>
<keyword evidence="11" id="KW-0539">Nucleus</keyword>
<feature type="domain" description="Peptidase S59" evidence="13">
    <location>
        <begin position="599"/>
        <end position="745"/>
    </location>
</feature>
<evidence type="ECO:0000256" key="11">
    <source>
        <dbReference type="ARBA" id="ARBA00023242"/>
    </source>
</evidence>
<dbReference type="FunFam" id="1.25.10.10:FF:000010">
    <property type="entry name" value="Serine/threonine-protein phosphatase 2A 56 kDa regulatory subunit"/>
    <property type="match status" value="1"/>
</dbReference>
<evidence type="ECO:0000256" key="3">
    <source>
        <dbReference type="ARBA" id="ARBA00008926"/>
    </source>
</evidence>
<dbReference type="GO" id="GO:0005643">
    <property type="term" value="C:nuclear pore"/>
    <property type="evidence" value="ECO:0007669"/>
    <property type="project" value="UniProtKB-SubCell"/>
</dbReference>
<evidence type="ECO:0000256" key="12">
    <source>
        <dbReference type="SAM" id="MobiDB-lite"/>
    </source>
</evidence>
<dbReference type="GO" id="GO:0072542">
    <property type="term" value="F:protein phosphatase activator activity"/>
    <property type="evidence" value="ECO:0007669"/>
    <property type="project" value="TreeGrafter"/>
</dbReference>
<dbReference type="PANTHER" id="PTHR10257:SF5">
    <property type="entry name" value="WIDERBORST, ISOFORM H"/>
    <property type="match status" value="1"/>
</dbReference>
<dbReference type="Pfam" id="PF01603">
    <property type="entry name" value="B56"/>
    <property type="match status" value="1"/>
</dbReference>
<dbReference type="GO" id="GO:0051028">
    <property type="term" value="P:mRNA transport"/>
    <property type="evidence" value="ECO:0007669"/>
    <property type="project" value="UniProtKB-KW"/>
</dbReference>
<proteinExistence type="inferred from homology"/>
<comment type="similarity">
    <text evidence="3">Belongs to the nucleoporin GLFG family.</text>
</comment>
<evidence type="ECO:0000256" key="2">
    <source>
        <dbReference type="ARBA" id="ARBA00004620"/>
    </source>
</evidence>
<evidence type="ECO:0000256" key="4">
    <source>
        <dbReference type="ARBA" id="ARBA00009745"/>
    </source>
</evidence>
<evidence type="ECO:0000313" key="15">
    <source>
        <dbReference type="Proteomes" id="UP000663852"/>
    </source>
</evidence>
<dbReference type="InterPro" id="IPR007230">
    <property type="entry name" value="Nup98_auto-Pept-S59_dom"/>
</dbReference>
<gene>
    <name evidence="14" type="ORF">EDS130_LOCUS2742</name>
</gene>
<sequence>MSLFNLTATPSSNTSLFAQSTPVNQTRTGSGLFFGNTTATQPSTLPLTPFSGSTTVFGASTPASTTLQGSSSGTGSIHKFDPLNGVDKMNRNNTQVQIKTKIYNLCAMPVYEKKSMEEIRLEDYVDNRKFPSSTTTATGLFQSASSTTSPFGASSTITNPAISTPSLFGSTATTTTPALTSTLFGNKPAATTASSLSFSFGSTPATTTLANTTPFSFGSSITTTTANPPSIFGSSVPSSAPATSTAPFTFGSSQPQPTATATAPTFSFGGTTGSSLFPAASTAPTTSFGFSVTKPTTASTFSFTPATATSTASATTMPSFGLFPTATAASTAAPTLFSAATQPIAMPPVLTTQSSVDTKTHLQLFQTMLNIQPFNNELAFLAKNIKPNIGLDRARLRTAPDSTNAHPLNNVFSPLVTKTSVLASGTSTPPTVLANPLPTHSHTLPSVLLPSSSASASIALFGKRKLADSFLDDDDDNSLMMDDGPSSTSAAIHKLSKNNAIKRPRVLDMNKIRSVVLGGVSNGTTNETITKEENLSDTYVVKPTSDNLSTWKKFATYDAYLASKKPAVDTIRHVEEDRQVSVKNAFEQERAFRLPRLTHDDYYTKPSIDELRHCFNEQGQCFVKEFTVGREHYGSVTFQGAKINVAGLDLNQLIEIDRRQVTVYPDDSRKPAEGEELNCQARISLLGVYPIDRSISNSGEEVTDPDRLIEMNYGNYLLEMTKKFQGKFIDYDVYTGTWTFKNLKQTAIDWGCLESISSAREGSSSPGVAIHILCAVYRINPTDRSQKQVLIKTSDMKKNKYRSNKAISTETKQKKYQCKKMALNVADNDPFSKKQTIRSRKKRLQESSRLGQKSLQQELEALPLLKGFIRTIHNYAPTDQQEKLFVDKLRQCSVIFDFSDCVSDLKSKEIKRACLNEIVDYITVARNCLTENVYPEVILMVSTNLFRILSPTGVDSLSDDAGAEEDEPTLEASWPHTQIVYEFFLRFLESVDFQPSLAKKYIDQKFVLQLLELFDSEDPRERDFLKTILHRIYGKFLGLRAFIRKQINNIFLRYVYEYERFNGVAELLEILGSIINGFAVPLKEEHKVFLERVLMPLHKTHSLALFHPQLTYCIVQFIEKETSLGELIIKGLLKYWPKTSSVKEILFLNELEEILDIIDGQVFKSVCIPLFKQITRSATSSHFQVAERSLALWSNEYVVQMIEENIEQILPVLLPPLCRISKSHWNTNIITLAYNLLKNLMDINKKLCDDVLNAMRIEEEKSVTKEKERINLWQQLEKMGLKNKNT</sequence>
<dbReference type="InterPro" id="IPR016024">
    <property type="entry name" value="ARM-type_fold"/>
</dbReference>
<dbReference type="GO" id="GO:0005829">
    <property type="term" value="C:cytosol"/>
    <property type="evidence" value="ECO:0007669"/>
    <property type="project" value="TreeGrafter"/>
</dbReference>
<evidence type="ECO:0000256" key="6">
    <source>
        <dbReference type="ARBA" id="ARBA00022448"/>
    </source>
</evidence>
<evidence type="ECO:0000256" key="10">
    <source>
        <dbReference type="ARBA" id="ARBA00023132"/>
    </source>
</evidence>
<keyword evidence="7" id="KW-0509">mRNA transport</keyword>
<comment type="subcellular location">
    <subcellularLocation>
        <location evidence="2">Nucleus membrane</location>
        <topology evidence="2">Peripheral membrane protein</topology>
        <orientation evidence="2">Nucleoplasmic side</orientation>
    </subcellularLocation>
    <subcellularLocation>
        <location evidence="1">Nucleus</location>
        <location evidence="1">Nuclear pore complex</location>
    </subcellularLocation>
</comment>
<keyword evidence="8" id="KW-0653">Protein transport</keyword>
<dbReference type="Proteomes" id="UP000663852">
    <property type="component" value="Unassembled WGS sequence"/>
</dbReference>
<keyword evidence="6" id="KW-0813">Transport</keyword>
<dbReference type="GO" id="GO:0031965">
    <property type="term" value="C:nuclear membrane"/>
    <property type="evidence" value="ECO:0007669"/>
    <property type="project" value="UniProtKB-SubCell"/>
</dbReference>
<dbReference type="GO" id="GO:0015031">
    <property type="term" value="P:protein transport"/>
    <property type="evidence" value="ECO:0007669"/>
    <property type="project" value="UniProtKB-KW"/>
</dbReference>
<dbReference type="PROSITE" id="PS51434">
    <property type="entry name" value="NUP_C"/>
    <property type="match status" value="1"/>
</dbReference>
<dbReference type="Pfam" id="PF21240">
    <property type="entry name" value="Nup98_GLEBS"/>
    <property type="match status" value="1"/>
</dbReference>
<organism evidence="14 15">
    <name type="scientific">Adineta ricciae</name>
    <name type="common">Rotifer</name>
    <dbReference type="NCBI Taxonomy" id="249248"/>
    <lineage>
        <taxon>Eukaryota</taxon>
        <taxon>Metazoa</taxon>
        <taxon>Spiralia</taxon>
        <taxon>Gnathifera</taxon>
        <taxon>Rotifera</taxon>
        <taxon>Eurotatoria</taxon>
        <taxon>Bdelloidea</taxon>
        <taxon>Adinetida</taxon>
        <taxon>Adinetidae</taxon>
        <taxon>Adineta</taxon>
    </lineage>
</organism>
<dbReference type="InterPro" id="IPR036903">
    <property type="entry name" value="Nup98_auto-Pept-S59_dom_sf"/>
</dbReference>
<dbReference type="Gene3D" id="3.30.1610.10">
    <property type="entry name" value="Peptidase S59, nucleoporin"/>
    <property type="match status" value="1"/>
</dbReference>
<keyword evidence="10" id="KW-0906">Nuclear pore complex</keyword>
<dbReference type="Gene3D" id="1.25.10.10">
    <property type="entry name" value="Leucine-rich Repeat Variant"/>
    <property type="match status" value="1"/>
</dbReference>